<accession>A0A2P2QFF2</accession>
<name>A0A2P2QFF2_RHIMU</name>
<dbReference type="AlphaFoldDB" id="A0A2P2QFF2"/>
<organism evidence="1">
    <name type="scientific">Rhizophora mucronata</name>
    <name type="common">Asiatic mangrove</name>
    <dbReference type="NCBI Taxonomy" id="61149"/>
    <lineage>
        <taxon>Eukaryota</taxon>
        <taxon>Viridiplantae</taxon>
        <taxon>Streptophyta</taxon>
        <taxon>Embryophyta</taxon>
        <taxon>Tracheophyta</taxon>
        <taxon>Spermatophyta</taxon>
        <taxon>Magnoliopsida</taxon>
        <taxon>eudicotyledons</taxon>
        <taxon>Gunneridae</taxon>
        <taxon>Pentapetalae</taxon>
        <taxon>rosids</taxon>
        <taxon>fabids</taxon>
        <taxon>Malpighiales</taxon>
        <taxon>Rhizophoraceae</taxon>
        <taxon>Rhizophora</taxon>
    </lineage>
</organism>
<sequence length="36" mass="4071">MHLDLSGVNFFILLTYCQINRTQKSQFGSILGGIVR</sequence>
<proteinExistence type="predicted"/>
<dbReference type="EMBL" id="GGEC01085258">
    <property type="protein sequence ID" value="MBX65742.1"/>
    <property type="molecule type" value="Transcribed_RNA"/>
</dbReference>
<protein>
    <submittedName>
        <fullName evidence="1">Uncharacterized protein</fullName>
    </submittedName>
</protein>
<evidence type="ECO:0000313" key="1">
    <source>
        <dbReference type="EMBL" id="MBX65742.1"/>
    </source>
</evidence>
<reference evidence="1" key="1">
    <citation type="submission" date="2018-02" db="EMBL/GenBank/DDBJ databases">
        <title>Rhizophora mucronata_Transcriptome.</title>
        <authorList>
            <person name="Meera S.P."/>
            <person name="Sreeshan A."/>
            <person name="Augustine A."/>
        </authorList>
    </citation>
    <scope>NUCLEOTIDE SEQUENCE</scope>
    <source>
        <tissue evidence="1">Leaf</tissue>
    </source>
</reference>